<evidence type="ECO:0000313" key="1">
    <source>
        <dbReference type="EMBL" id="CAL1374356.1"/>
    </source>
</evidence>
<proteinExistence type="predicted"/>
<sequence length="106" mass="12252">MRSSNSKARCKILRHGFGPILSKRKGIRQIDLPWNFVDRIRFSLGPLIPPFLFCRVLGQRCVELSFSPSESNNDLDANLYLTKAGRQYGIERYKEADKYNATWQGE</sequence>
<dbReference type="EMBL" id="OZ034816">
    <property type="protein sequence ID" value="CAL1374356.1"/>
    <property type="molecule type" value="Genomic_DNA"/>
</dbReference>
<name>A0AAV2DMY4_9ROSI</name>
<dbReference type="Proteomes" id="UP001497516">
    <property type="component" value="Chromosome 3"/>
</dbReference>
<organism evidence="1 2">
    <name type="scientific">Linum trigynum</name>
    <dbReference type="NCBI Taxonomy" id="586398"/>
    <lineage>
        <taxon>Eukaryota</taxon>
        <taxon>Viridiplantae</taxon>
        <taxon>Streptophyta</taxon>
        <taxon>Embryophyta</taxon>
        <taxon>Tracheophyta</taxon>
        <taxon>Spermatophyta</taxon>
        <taxon>Magnoliopsida</taxon>
        <taxon>eudicotyledons</taxon>
        <taxon>Gunneridae</taxon>
        <taxon>Pentapetalae</taxon>
        <taxon>rosids</taxon>
        <taxon>fabids</taxon>
        <taxon>Malpighiales</taxon>
        <taxon>Linaceae</taxon>
        <taxon>Linum</taxon>
    </lineage>
</organism>
<reference evidence="1 2" key="1">
    <citation type="submission" date="2024-04" db="EMBL/GenBank/DDBJ databases">
        <authorList>
            <person name="Fracassetti M."/>
        </authorList>
    </citation>
    <scope>NUCLEOTIDE SEQUENCE [LARGE SCALE GENOMIC DNA]</scope>
</reference>
<keyword evidence="2" id="KW-1185">Reference proteome</keyword>
<dbReference type="AlphaFoldDB" id="A0AAV2DMY4"/>
<protein>
    <submittedName>
        <fullName evidence="1">Uncharacterized protein</fullName>
    </submittedName>
</protein>
<accession>A0AAV2DMY4</accession>
<gene>
    <name evidence="1" type="ORF">LTRI10_LOCUS16227</name>
</gene>
<evidence type="ECO:0000313" key="2">
    <source>
        <dbReference type="Proteomes" id="UP001497516"/>
    </source>
</evidence>